<evidence type="ECO:0000313" key="2">
    <source>
        <dbReference type="EMBL" id="GBP54082.1"/>
    </source>
</evidence>
<dbReference type="Proteomes" id="UP000299102">
    <property type="component" value="Unassembled WGS sequence"/>
</dbReference>
<protein>
    <submittedName>
        <fullName evidence="2">Uncharacterized protein</fullName>
    </submittedName>
</protein>
<comment type="caution">
    <text evidence="2">The sequence shown here is derived from an EMBL/GenBank/DDBJ whole genome shotgun (WGS) entry which is preliminary data.</text>
</comment>
<name>A0A4C1WTY9_EUMVA</name>
<keyword evidence="1" id="KW-1133">Transmembrane helix</keyword>
<dbReference type="EMBL" id="BGZK01000639">
    <property type="protein sequence ID" value="GBP54082.1"/>
    <property type="molecule type" value="Genomic_DNA"/>
</dbReference>
<keyword evidence="1" id="KW-0812">Transmembrane</keyword>
<reference evidence="2 3" key="1">
    <citation type="journal article" date="2019" name="Commun. Biol.">
        <title>The bagworm genome reveals a unique fibroin gene that provides high tensile strength.</title>
        <authorList>
            <person name="Kono N."/>
            <person name="Nakamura H."/>
            <person name="Ohtoshi R."/>
            <person name="Tomita M."/>
            <person name="Numata K."/>
            <person name="Arakawa K."/>
        </authorList>
    </citation>
    <scope>NUCLEOTIDE SEQUENCE [LARGE SCALE GENOMIC DNA]</scope>
</reference>
<keyword evidence="1" id="KW-0472">Membrane</keyword>
<sequence>MLGHARRGGVCAARVGCAVSAQERCQPLLLPPSCYTFTGYVKQCTLAHSGIRLFSISLDNATRGVLDLFSILYRAEAVLGFYLVFWNIGLQHFRFRKIFTGTADIVMPDYYRLTPSPHLYPSPSTLMLIYLLSRRRCLTR</sequence>
<evidence type="ECO:0000313" key="3">
    <source>
        <dbReference type="Proteomes" id="UP000299102"/>
    </source>
</evidence>
<proteinExistence type="predicted"/>
<gene>
    <name evidence="2" type="ORF">EVAR_81250_1</name>
</gene>
<feature type="transmembrane region" description="Helical" evidence="1">
    <location>
        <begin position="71"/>
        <end position="90"/>
    </location>
</feature>
<organism evidence="2 3">
    <name type="scientific">Eumeta variegata</name>
    <name type="common">Bagworm moth</name>
    <name type="synonym">Eumeta japonica</name>
    <dbReference type="NCBI Taxonomy" id="151549"/>
    <lineage>
        <taxon>Eukaryota</taxon>
        <taxon>Metazoa</taxon>
        <taxon>Ecdysozoa</taxon>
        <taxon>Arthropoda</taxon>
        <taxon>Hexapoda</taxon>
        <taxon>Insecta</taxon>
        <taxon>Pterygota</taxon>
        <taxon>Neoptera</taxon>
        <taxon>Endopterygota</taxon>
        <taxon>Lepidoptera</taxon>
        <taxon>Glossata</taxon>
        <taxon>Ditrysia</taxon>
        <taxon>Tineoidea</taxon>
        <taxon>Psychidae</taxon>
        <taxon>Oiketicinae</taxon>
        <taxon>Eumeta</taxon>
    </lineage>
</organism>
<dbReference type="AlphaFoldDB" id="A0A4C1WTY9"/>
<accession>A0A4C1WTY9</accession>
<evidence type="ECO:0000256" key="1">
    <source>
        <dbReference type="SAM" id="Phobius"/>
    </source>
</evidence>
<keyword evidence="3" id="KW-1185">Reference proteome</keyword>